<dbReference type="STRING" id="264251.FB00_18480"/>
<dbReference type="EMBL" id="JNBQ01000039">
    <property type="protein sequence ID" value="KLN33295.1"/>
    <property type="molecule type" value="Genomic_DNA"/>
</dbReference>
<name>A0A0H2KI28_9MICO</name>
<gene>
    <name evidence="3" type="ORF">FB00_18480</name>
</gene>
<organism evidence="3 4">
    <name type="scientific">Cellulosimicrobium funkei</name>
    <dbReference type="NCBI Taxonomy" id="264251"/>
    <lineage>
        <taxon>Bacteria</taxon>
        <taxon>Bacillati</taxon>
        <taxon>Actinomycetota</taxon>
        <taxon>Actinomycetes</taxon>
        <taxon>Micrococcales</taxon>
        <taxon>Promicromonosporaceae</taxon>
        <taxon>Cellulosimicrobium</taxon>
    </lineage>
</organism>
<keyword evidence="2" id="KW-1133">Transmembrane helix</keyword>
<sequence>MTGPTSPDPDPLDASHRSSAADFSASGDVQPGETPPAEDQVSAPQGHEEHGPHRAVPWVWIGVVGAVAVLVALFFVGYAVGLLD</sequence>
<dbReference type="Pfam" id="PF20088">
    <property type="entry name" value="DUF6480"/>
    <property type="match status" value="1"/>
</dbReference>
<dbReference type="PATRIC" id="fig|264251.5.peg.3746"/>
<evidence type="ECO:0000313" key="3">
    <source>
        <dbReference type="EMBL" id="KLN33295.1"/>
    </source>
</evidence>
<keyword evidence="4" id="KW-1185">Reference proteome</keyword>
<dbReference type="Proteomes" id="UP000035265">
    <property type="component" value="Unassembled WGS sequence"/>
</dbReference>
<evidence type="ECO:0000256" key="2">
    <source>
        <dbReference type="SAM" id="Phobius"/>
    </source>
</evidence>
<dbReference type="InterPro" id="IPR045512">
    <property type="entry name" value="DUF6480"/>
</dbReference>
<dbReference type="RefSeq" id="WP_221928239.1">
    <property type="nucleotide sequence ID" value="NZ_JNBQ01000039.1"/>
</dbReference>
<evidence type="ECO:0000256" key="1">
    <source>
        <dbReference type="SAM" id="MobiDB-lite"/>
    </source>
</evidence>
<protein>
    <submittedName>
        <fullName evidence="3">Uncharacterized protein</fullName>
    </submittedName>
</protein>
<comment type="caution">
    <text evidence="3">The sequence shown here is derived from an EMBL/GenBank/DDBJ whole genome shotgun (WGS) entry which is preliminary data.</text>
</comment>
<feature type="transmembrane region" description="Helical" evidence="2">
    <location>
        <begin position="58"/>
        <end position="83"/>
    </location>
</feature>
<accession>A0A0H2KI28</accession>
<dbReference type="AlphaFoldDB" id="A0A0H2KI28"/>
<feature type="region of interest" description="Disordered" evidence="1">
    <location>
        <begin position="1"/>
        <end position="52"/>
    </location>
</feature>
<keyword evidence="2" id="KW-0812">Transmembrane</keyword>
<reference evidence="3 4" key="1">
    <citation type="submission" date="2014-05" db="EMBL/GenBank/DDBJ databases">
        <title>Cellulosimicrobium funkei U11 genome.</title>
        <authorList>
            <person name="Hu C."/>
            <person name="Gong Y."/>
            <person name="Wan W."/>
            <person name="Jiang M."/>
        </authorList>
    </citation>
    <scope>NUCLEOTIDE SEQUENCE [LARGE SCALE GENOMIC DNA]</scope>
    <source>
        <strain evidence="3 4">U11</strain>
    </source>
</reference>
<evidence type="ECO:0000313" key="4">
    <source>
        <dbReference type="Proteomes" id="UP000035265"/>
    </source>
</evidence>
<keyword evidence="2" id="KW-0472">Membrane</keyword>
<proteinExistence type="predicted"/>